<dbReference type="Proteomes" id="UP000614811">
    <property type="component" value="Unassembled WGS sequence"/>
</dbReference>
<sequence>MSEEDFSISPDVFVQEFKELKDSLVEEYFSSESDISRIKRLEKAGFTPFQISVAKSIVDEALTDALYTILLGLDGCASISQHQITYKLFDEASNEITGEIESIAWEKFHGENT</sequence>
<dbReference type="RefSeq" id="WP_189401252.1">
    <property type="nucleotide sequence ID" value="NZ_BMXA01000004.1"/>
</dbReference>
<organism evidence="1 2">
    <name type="scientific">Arenicella chitinivorans</name>
    <dbReference type="NCBI Taxonomy" id="1329800"/>
    <lineage>
        <taxon>Bacteria</taxon>
        <taxon>Pseudomonadati</taxon>
        <taxon>Pseudomonadota</taxon>
        <taxon>Gammaproteobacteria</taxon>
        <taxon>Arenicellales</taxon>
        <taxon>Arenicellaceae</taxon>
        <taxon>Arenicella</taxon>
    </lineage>
</organism>
<gene>
    <name evidence="1" type="ORF">GCM10008090_23180</name>
</gene>
<evidence type="ECO:0000313" key="1">
    <source>
        <dbReference type="EMBL" id="GHA12864.1"/>
    </source>
</evidence>
<protein>
    <submittedName>
        <fullName evidence="1">Uncharacterized protein</fullName>
    </submittedName>
</protein>
<name>A0A918VPT1_9GAMM</name>
<dbReference type="EMBL" id="BMXA01000004">
    <property type="protein sequence ID" value="GHA12864.1"/>
    <property type="molecule type" value="Genomic_DNA"/>
</dbReference>
<comment type="caution">
    <text evidence="1">The sequence shown here is derived from an EMBL/GenBank/DDBJ whole genome shotgun (WGS) entry which is preliminary data.</text>
</comment>
<dbReference type="AlphaFoldDB" id="A0A918VPT1"/>
<reference evidence="1" key="1">
    <citation type="journal article" date="2014" name="Int. J. Syst. Evol. Microbiol.">
        <title>Complete genome sequence of Corynebacterium casei LMG S-19264T (=DSM 44701T), isolated from a smear-ripened cheese.</title>
        <authorList>
            <consortium name="US DOE Joint Genome Institute (JGI-PGF)"/>
            <person name="Walter F."/>
            <person name="Albersmeier A."/>
            <person name="Kalinowski J."/>
            <person name="Ruckert C."/>
        </authorList>
    </citation>
    <scope>NUCLEOTIDE SEQUENCE</scope>
    <source>
        <strain evidence="1">KCTC 12711</strain>
    </source>
</reference>
<reference evidence="1" key="2">
    <citation type="submission" date="2020-09" db="EMBL/GenBank/DDBJ databases">
        <authorList>
            <person name="Sun Q."/>
            <person name="Kim S."/>
        </authorList>
    </citation>
    <scope>NUCLEOTIDE SEQUENCE</scope>
    <source>
        <strain evidence="1">KCTC 12711</strain>
    </source>
</reference>
<keyword evidence="2" id="KW-1185">Reference proteome</keyword>
<accession>A0A918VPT1</accession>
<evidence type="ECO:0000313" key="2">
    <source>
        <dbReference type="Proteomes" id="UP000614811"/>
    </source>
</evidence>
<proteinExistence type="predicted"/>